<dbReference type="Proteomes" id="UP001372338">
    <property type="component" value="Unassembled WGS sequence"/>
</dbReference>
<name>A0AAN9F473_CROPI</name>
<dbReference type="EMBL" id="JAYWIO010000004">
    <property type="protein sequence ID" value="KAK7268130.1"/>
    <property type="molecule type" value="Genomic_DNA"/>
</dbReference>
<dbReference type="SUPFAM" id="SSF50249">
    <property type="entry name" value="Nucleic acid-binding proteins"/>
    <property type="match status" value="1"/>
</dbReference>
<evidence type="ECO:0000313" key="2">
    <source>
        <dbReference type="Proteomes" id="UP001372338"/>
    </source>
</evidence>
<protein>
    <submittedName>
        <fullName evidence="1">Uncharacterized protein</fullName>
    </submittedName>
</protein>
<reference evidence="1 2" key="1">
    <citation type="submission" date="2024-01" db="EMBL/GenBank/DDBJ databases">
        <title>The genomes of 5 underutilized Papilionoideae crops provide insights into root nodulation and disease resistanc.</title>
        <authorList>
            <person name="Yuan L."/>
        </authorList>
    </citation>
    <scope>NUCLEOTIDE SEQUENCE [LARGE SCALE GENOMIC DNA]</scope>
    <source>
        <strain evidence="1">ZHUSHIDOU_FW_LH</strain>
        <tissue evidence="1">Leaf</tissue>
    </source>
</reference>
<dbReference type="InterPro" id="IPR012340">
    <property type="entry name" value="NA-bd_OB-fold"/>
</dbReference>
<dbReference type="Gene3D" id="2.40.50.140">
    <property type="entry name" value="Nucleic acid-binding proteins"/>
    <property type="match status" value="1"/>
</dbReference>
<accession>A0AAN9F473</accession>
<comment type="caution">
    <text evidence="1">The sequence shown here is derived from an EMBL/GenBank/DDBJ whole genome shotgun (WGS) entry which is preliminary data.</text>
</comment>
<gene>
    <name evidence="1" type="ORF">RIF29_20817</name>
</gene>
<sequence>MAATSSTALSYSKIENSLVNRLFLFKVAVKVDLNQPSSTTYSIRTLREVKDNSLFRLFFSDNSSTKTFGTPVPGSPSLSSKYKLKLIVRDSQSTANFVMLDRAARYLINQSCQELSEIDSQSALAFAYAKIMDSLIDRTFPFKVAVKVGSTSHSKPCYYIRRFNEIKSNEITTSDITPTIFNEIVRLPTCLSSVHLLKGNYFPPEETSAGSAPNFVSGFNYTSNVCVTSTDALSKHE</sequence>
<organism evidence="1 2">
    <name type="scientific">Crotalaria pallida</name>
    <name type="common">Smooth rattlebox</name>
    <name type="synonym">Crotalaria striata</name>
    <dbReference type="NCBI Taxonomy" id="3830"/>
    <lineage>
        <taxon>Eukaryota</taxon>
        <taxon>Viridiplantae</taxon>
        <taxon>Streptophyta</taxon>
        <taxon>Embryophyta</taxon>
        <taxon>Tracheophyta</taxon>
        <taxon>Spermatophyta</taxon>
        <taxon>Magnoliopsida</taxon>
        <taxon>eudicotyledons</taxon>
        <taxon>Gunneridae</taxon>
        <taxon>Pentapetalae</taxon>
        <taxon>rosids</taxon>
        <taxon>fabids</taxon>
        <taxon>Fabales</taxon>
        <taxon>Fabaceae</taxon>
        <taxon>Papilionoideae</taxon>
        <taxon>50 kb inversion clade</taxon>
        <taxon>genistoids sensu lato</taxon>
        <taxon>core genistoids</taxon>
        <taxon>Crotalarieae</taxon>
        <taxon>Crotalaria</taxon>
    </lineage>
</organism>
<dbReference type="AlphaFoldDB" id="A0AAN9F473"/>
<evidence type="ECO:0000313" key="1">
    <source>
        <dbReference type="EMBL" id="KAK7268130.1"/>
    </source>
</evidence>
<keyword evidence="2" id="KW-1185">Reference proteome</keyword>
<proteinExistence type="predicted"/>